<dbReference type="RefSeq" id="WP_182958153.1">
    <property type="nucleotide sequence ID" value="NZ_WNXC01000004.1"/>
</dbReference>
<dbReference type="PANTHER" id="PTHR32309:SF13">
    <property type="entry name" value="FERRIC ENTEROBACTIN TRANSPORT PROTEIN FEPE"/>
    <property type="match status" value="1"/>
</dbReference>
<keyword evidence="1" id="KW-0472">Membrane</keyword>
<proteinExistence type="predicted"/>
<sequence length="368" mass="40787">MDLENLNNKPAVTDDISIGELAFKIREWYRYMLSKWIYIVAFGFIGGVLGFVKAYYTKPIYTSVTTFVLEDGASSGGGLGGLGGLASMVGVGGGGAGGGIFQGDNILELYKSRKMIEKTLLSEVQEGGSKYLLVDKYIEFNKLRENWEKRPELKKLKFEAINSGSPITKPNRLKDSILGAIVFDINKNYLVVAKPDMKLSIIKAMVKAPDESFAKAFNDEMVDNVNDFYIKTKTKKSQENISILQQKTDSVRTVMNGAIYTASVVSDATPNLNPTRQVQRTAPIQRSQFSAETNKEVLGELVKNLEMSKMALLKEKPLIQVLDQPILPLNKERASKIKTALIGGILAGFLVVFVFTMKLIFKNILKQN</sequence>
<dbReference type="PANTHER" id="PTHR32309">
    <property type="entry name" value="TYROSINE-PROTEIN KINASE"/>
    <property type="match status" value="1"/>
</dbReference>
<keyword evidence="3" id="KW-1185">Reference proteome</keyword>
<feature type="transmembrane region" description="Helical" evidence="1">
    <location>
        <begin position="340"/>
        <end position="361"/>
    </location>
</feature>
<evidence type="ECO:0000313" key="3">
    <source>
        <dbReference type="Proteomes" id="UP000636110"/>
    </source>
</evidence>
<feature type="transmembrane region" description="Helical" evidence="1">
    <location>
        <begin position="36"/>
        <end position="56"/>
    </location>
</feature>
<evidence type="ECO:0000313" key="2">
    <source>
        <dbReference type="EMBL" id="MBB2149910.1"/>
    </source>
</evidence>
<reference evidence="2 3" key="1">
    <citation type="submission" date="2019-11" db="EMBL/GenBank/DDBJ databases">
        <title>Description of Pedobacter sp. LMG 31462T.</title>
        <authorList>
            <person name="Carlier A."/>
            <person name="Qi S."/>
            <person name="Vandamme P."/>
        </authorList>
    </citation>
    <scope>NUCLEOTIDE SEQUENCE [LARGE SCALE GENOMIC DNA]</scope>
    <source>
        <strain evidence="2 3">LMG 31462</strain>
    </source>
</reference>
<accession>A0ABR6EX93</accession>
<dbReference type="Proteomes" id="UP000636110">
    <property type="component" value="Unassembled WGS sequence"/>
</dbReference>
<gene>
    <name evidence="2" type="ORF">GM920_13495</name>
</gene>
<dbReference type="InterPro" id="IPR050445">
    <property type="entry name" value="Bact_polysacc_biosynth/exp"/>
</dbReference>
<keyword evidence="1" id="KW-0812">Transmembrane</keyword>
<keyword evidence="1" id="KW-1133">Transmembrane helix</keyword>
<name>A0ABR6EX93_9SPHI</name>
<dbReference type="EMBL" id="WNXC01000004">
    <property type="protein sequence ID" value="MBB2149910.1"/>
    <property type="molecule type" value="Genomic_DNA"/>
</dbReference>
<evidence type="ECO:0000256" key="1">
    <source>
        <dbReference type="SAM" id="Phobius"/>
    </source>
</evidence>
<organism evidence="2 3">
    <name type="scientific">Pedobacter gandavensis</name>
    <dbReference type="NCBI Taxonomy" id="2679963"/>
    <lineage>
        <taxon>Bacteria</taxon>
        <taxon>Pseudomonadati</taxon>
        <taxon>Bacteroidota</taxon>
        <taxon>Sphingobacteriia</taxon>
        <taxon>Sphingobacteriales</taxon>
        <taxon>Sphingobacteriaceae</taxon>
        <taxon>Pedobacter</taxon>
    </lineage>
</organism>
<protein>
    <submittedName>
        <fullName evidence="2">Lipopolysaccharide biosynthesis protein</fullName>
    </submittedName>
</protein>
<comment type="caution">
    <text evidence="2">The sequence shown here is derived from an EMBL/GenBank/DDBJ whole genome shotgun (WGS) entry which is preliminary data.</text>
</comment>